<dbReference type="Pfam" id="PF00366">
    <property type="entry name" value="Ribosomal_S17"/>
    <property type="match status" value="1"/>
</dbReference>
<evidence type="ECO:0000256" key="3">
    <source>
        <dbReference type="ARBA" id="ARBA00023274"/>
    </source>
</evidence>
<dbReference type="InterPro" id="IPR000266">
    <property type="entry name" value="Ribosomal_uS17"/>
</dbReference>
<sequence>MRPSKVGVVISQGKMQKTVKVRIQNTNWNRHVDKYLVSYRNMLVHDELNKCREGDVVRIQYVRPLSPKKSWAVAEFIKLKGTSWVKYLEEIPAQVQKEELEKLEEFNANNTAANISNSSLTSAFANLELPADTIPHLSLDKFDTKISKIEKEIELRDRIDAETHRILDEEPQLTAEIAGSASNPSIKKNLVRKYVKNKIHKEE</sequence>
<dbReference type="GO" id="GO:0003735">
    <property type="term" value="F:structural constituent of ribosome"/>
    <property type="evidence" value="ECO:0007669"/>
    <property type="project" value="InterPro"/>
</dbReference>
<keyword evidence="3" id="KW-0687">Ribonucleoprotein</keyword>
<reference evidence="4 5" key="1">
    <citation type="journal article" date="2023" name="Elife">
        <title>Identification of key yeast species and microbe-microbe interactions impacting larval growth of Drosophila in the wild.</title>
        <authorList>
            <person name="Mure A."/>
            <person name="Sugiura Y."/>
            <person name="Maeda R."/>
            <person name="Honda K."/>
            <person name="Sakurai N."/>
            <person name="Takahashi Y."/>
            <person name="Watada M."/>
            <person name="Katoh T."/>
            <person name="Gotoh A."/>
            <person name="Gotoh Y."/>
            <person name="Taniguchi I."/>
            <person name="Nakamura K."/>
            <person name="Hayashi T."/>
            <person name="Katayama T."/>
            <person name="Uemura T."/>
            <person name="Hattori Y."/>
        </authorList>
    </citation>
    <scope>NUCLEOTIDE SEQUENCE [LARGE SCALE GENOMIC DNA]</scope>
    <source>
        <strain evidence="4 5">SB-73</strain>
    </source>
</reference>
<name>A0AAV5RK06_STABA</name>
<protein>
    <submittedName>
        <fullName evidence="4">Mitochondrial 37S ribosomal protein</fullName>
    </submittedName>
</protein>
<dbReference type="EMBL" id="BTGC01000008">
    <property type="protein sequence ID" value="GMM51899.1"/>
    <property type="molecule type" value="Genomic_DNA"/>
</dbReference>
<accession>A0AAV5RK06</accession>
<dbReference type="PANTHER" id="PTHR10744">
    <property type="entry name" value="40S RIBOSOMAL PROTEIN S11 FAMILY MEMBER"/>
    <property type="match status" value="1"/>
</dbReference>
<comment type="caution">
    <text evidence="4">The sequence shown here is derived from an EMBL/GenBank/DDBJ whole genome shotgun (WGS) entry which is preliminary data.</text>
</comment>
<dbReference type="PANTHER" id="PTHR10744:SF1">
    <property type="entry name" value="SMALL RIBOSOMAL SUBUNIT PROTEIN US17M"/>
    <property type="match status" value="1"/>
</dbReference>
<organism evidence="4 5">
    <name type="scientific">Starmerella bacillaris</name>
    <name type="common">Yeast</name>
    <name type="synonym">Candida zemplinina</name>
    <dbReference type="NCBI Taxonomy" id="1247836"/>
    <lineage>
        <taxon>Eukaryota</taxon>
        <taxon>Fungi</taxon>
        <taxon>Dikarya</taxon>
        <taxon>Ascomycota</taxon>
        <taxon>Saccharomycotina</taxon>
        <taxon>Dipodascomycetes</taxon>
        <taxon>Dipodascales</taxon>
        <taxon>Trichomonascaceae</taxon>
        <taxon>Starmerella</taxon>
    </lineage>
</organism>
<evidence type="ECO:0000256" key="2">
    <source>
        <dbReference type="ARBA" id="ARBA00022980"/>
    </source>
</evidence>
<dbReference type="AlphaFoldDB" id="A0AAV5RK06"/>
<evidence type="ECO:0000313" key="4">
    <source>
        <dbReference type="EMBL" id="GMM51899.1"/>
    </source>
</evidence>
<dbReference type="InterPro" id="IPR012340">
    <property type="entry name" value="NA-bd_OB-fold"/>
</dbReference>
<dbReference type="SUPFAM" id="SSF50249">
    <property type="entry name" value="Nucleic acid-binding proteins"/>
    <property type="match status" value="1"/>
</dbReference>
<dbReference type="GO" id="GO:1990904">
    <property type="term" value="C:ribonucleoprotein complex"/>
    <property type="evidence" value="ECO:0007669"/>
    <property type="project" value="UniProtKB-KW"/>
</dbReference>
<keyword evidence="5" id="KW-1185">Reference proteome</keyword>
<dbReference type="GO" id="GO:0006412">
    <property type="term" value="P:translation"/>
    <property type="evidence" value="ECO:0007669"/>
    <property type="project" value="InterPro"/>
</dbReference>
<gene>
    <name evidence="4" type="ORF">DASB73_028620</name>
</gene>
<dbReference type="GO" id="GO:0005840">
    <property type="term" value="C:ribosome"/>
    <property type="evidence" value="ECO:0007669"/>
    <property type="project" value="UniProtKB-KW"/>
</dbReference>
<dbReference type="CDD" id="cd00364">
    <property type="entry name" value="Ribosomal_uS17"/>
    <property type="match status" value="1"/>
</dbReference>
<dbReference type="Proteomes" id="UP001362899">
    <property type="component" value="Unassembled WGS sequence"/>
</dbReference>
<evidence type="ECO:0000256" key="1">
    <source>
        <dbReference type="ARBA" id="ARBA00010254"/>
    </source>
</evidence>
<proteinExistence type="inferred from homology"/>
<dbReference type="GO" id="GO:0005739">
    <property type="term" value="C:mitochondrion"/>
    <property type="evidence" value="ECO:0007669"/>
    <property type="project" value="TreeGrafter"/>
</dbReference>
<comment type="similarity">
    <text evidence="1">Belongs to the universal ribosomal protein uS17 family.</text>
</comment>
<dbReference type="Gene3D" id="2.40.50.140">
    <property type="entry name" value="Nucleic acid-binding proteins"/>
    <property type="match status" value="1"/>
</dbReference>
<keyword evidence="2 4" id="KW-0689">Ribosomal protein</keyword>
<evidence type="ECO:0000313" key="5">
    <source>
        <dbReference type="Proteomes" id="UP001362899"/>
    </source>
</evidence>